<evidence type="ECO:0008006" key="2">
    <source>
        <dbReference type="Google" id="ProtNLM"/>
    </source>
</evidence>
<dbReference type="InterPro" id="IPR043519">
    <property type="entry name" value="NT_sf"/>
</dbReference>
<sequence>MELKEHRNYSLLRIEELSNRVSQIQELKDSNLCIYSTGSYGRLEASKNSDIDLFLIDTGEQQASNLEKTLINAEIIKICRNFGLPEFSKDGLYLNALWLKDMKKNLGSPSDDYFNFFTARMLLLLESKAIYNAALYDKCLSEIINCYYVDFHDHTEHFQPIYLTNDIIRFWKSLCLNYEHRRIRKQVDNQNSGQEKLVAHTKNLKLKFSRKLTCFSFVLMLLAREGTIDQNEVKEIALLTPTERLQSLKSINSNVSDKIQKALNSYQWFIDKTQVPSQEMLNWISDKEERNIAFEKSRQFGDELFDILEAVDKQCILPKLLI</sequence>
<dbReference type="SUPFAM" id="SSF81301">
    <property type="entry name" value="Nucleotidyltransferase"/>
    <property type="match status" value="1"/>
</dbReference>
<organism evidence="1">
    <name type="scientific">uncultured Dysgonomonas sp</name>
    <dbReference type="NCBI Taxonomy" id="206096"/>
    <lineage>
        <taxon>Bacteria</taxon>
        <taxon>Pseudomonadati</taxon>
        <taxon>Bacteroidota</taxon>
        <taxon>Bacteroidia</taxon>
        <taxon>Bacteroidales</taxon>
        <taxon>Dysgonomonadaceae</taxon>
        <taxon>Dysgonomonas</taxon>
        <taxon>environmental samples</taxon>
    </lineage>
</organism>
<dbReference type="RefSeq" id="WP_296940295.1">
    <property type="nucleotide sequence ID" value="NZ_LT599032.1"/>
</dbReference>
<protein>
    <recommendedName>
        <fullName evidence="2">Polymerase nucleotidyl transferase domain-containing protein</fullName>
    </recommendedName>
</protein>
<gene>
    <name evidence="1" type="ORF">KL86DYS1_11938</name>
</gene>
<dbReference type="EMBL" id="FLUM01000001">
    <property type="protein sequence ID" value="SBV97542.1"/>
    <property type="molecule type" value="Genomic_DNA"/>
</dbReference>
<dbReference type="AlphaFoldDB" id="A0A212JDQ8"/>
<evidence type="ECO:0000313" key="1">
    <source>
        <dbReference type="EMBL" id="SBV97542.1"/>
    </source>
</evidence>
<accession>A0A212JDQ8</accession>
<reference evidence="1" key="1">
    <citation type="submission" date="2016-04" db="EMBL/GenBank/DDBJ databases">
        <authorList>
            <person name="Evans L.H."/>
            <person name="Alamgir A."/>
            <person name="Owens N."/>
            <person name="Weber N.D."/>
            <person name="Virtaneva K."/>
            <person name="Barbian K."/>
            <person name="Babar A."/>
            <person name="Rosenke K."/>
        </authorList>
    </citation>
    <scope>NUCLEOTIDE SEQUENCE</scope>
    <source>
        <strain evidence="1">86-1</strain>
    </source>
</reference>
<name>A0A212JDQ8_9BACT</name>
<proteinExistence type="predicted"/>